<dbReference type="Proteomes" id="UP001157091">
    <property type="component" value="Unassembled WGS sequence"/>
</dbReference>
<accession>A0ABQ6HZF2</accession>
<gene>
    <name evidence="2" type="ORF">GCM10025864_15690</name>
</gene>
<keyword evidence="3" id="KW-1185">Reference proteome</keyword>
<protein>
    <recommendedName>
        <fullName evidence="4">FXSXX-COOH protein</fullName>
    </recommendedName>
</protein>
<dbReference type="EMBL" id="BSUK01000001">
    <property type="protein sequence ID" value="GMA23810.1"/>
    <property type="molecule type" value="Genomic_DNA"/>
</dbReference>
<evidence type="ECO:0000313" key="3">
    <source>
        <dbReference type="Proteomes" id="UP001157091"/>
    </source>
</evidence>
<proteinExistence type="predicted"/>
<dbReference type="RefSeq" id="WP_284292727.1">
    <property type="nucleotide sequence ID" value="NZ_BSUK01000001.1"/>
</dbReference>
<name>A0ABQ6HZF2_9MICO</name>
<feature type="compositionally biased region" description="Low complexity" evidence="1">
    <location>
        <begin position="42"/>
        <end position="61"/>
    </location>
</feature>
<feature type="region of interest" description="Disordered" evidence="1">
    <location>
        <begin position="41"/>
        <end position="61"/>
    </location>
</feature>
<organism evidence="2 3">
    <name type="scientific">Luteimicrobium album</name>
    <dbReference type="NCBI Taxonomy" id="1054550"/>
    <lineage>
        <taxon>Bacteria</taxon>
        <taxon>Bacillati</taxon>
        <taxon>Actinomycetota</taxon>
        <taxon>Actinomycetes</taxon>
        <taxon>Micrococcales</taxon>
        <taxon>Luteimicrobium</taxon>
    </lineage>
</organism>
<sequence>MLAVTDVTVVAMSVETLDTLVRRKPALARDIGRSIDNRRSLAATASRQVTQRRTTSRVTSA</sequence>
<evidence type="ECO:0000313" key="2">
    <source>
        <dbReference type="EMBL" id="GMA23810.1"/>
    </source>
</evidence>
<evidence type="ECO:0000256" key="1">
    <source>
        <dbReference type="SAM" id="MobiDB-lite"/>
    </source>
</evidence>
<evidence type="ECO:0008006" key="4">
    <source>
        <dbReference type="Google" id="ProtNLM"/>
    </source>
</evidence>
<reference evidence="3" key="1">
    <citation type="journal article" date="2019" name="Int. J. Syst. Evol. Microbiol.">
        <title>The Global Catalogue of Microorganisms (GCM) 10K type strain sequencing project: providing services to taxonomists for standard genome sequencing and annotation.</title>
        <authorList>
            <consortium name="The Broad Institute Genomics Platform"/>
            <consortium name="The Broad Institute Genome Sequencing Center for Infectious Disease"/>
            <person name="Wu L."/>
            <person name="Ma J."/>
        </authorList>
    </citation>
    <scope>NUCLEOTIDE SEQUENCE [LARGE SCALE GENOMIC DNA]</scope>
    <source>
        <strain evidence="3">NBRC 106348</strain>
    </source>
</reference>
<comment type="caution">
    <text evidence="2">The sequence shown here is derived from an EMBL/GenBank/DDBJ whole genome shotgun (WGS) entry which is preliminary data.</text>
</comment>